<dbReference type="InterPro" id="IPR036597">
    <property type="entry name" value="Fido-like_dom_sf"/>
</dbReference>
<dbReference type="PROSITE" id="PS51459">
    <property type="entry name" value="FIDO"/>
    <property type="match status" value="1"/>
</dbReference>
<dbReference type="InterPro" id="IPR006440">
    <property type="entry name" value="Doc"/>
</dbReference>
<dbReference type="InterPro" id="IPR003812">
    <property type="entry name" value="Fido"/>
</dbReference>
<dbReference type="PANTHER" id="PTHR35810">
    <property type="entry name" value="CYTOPLASMIC PROTEIN-RELATED"/>
    <property type="match status" value="1"/>
</dbReference>
<proteinExistence type="predicted"/>
<gene>
    <name evidence="2" type="ORF">HNP46_003192</name>
</gene>
<dbReference type="EMBL" id="JACHLI010000011">
    <property type="protein sequence ID" value="MBB4864328.1"/>
    <property type="molecule type" value="Genomic_DNA"/>
</dbReference>
<sequence>MDHEIERSILLYQTESGRPAVEVLLEKETLWLSLPQLVELFGRDKSVISRHLKNIFESGELEKERTVAKNATVQSEGKRQVARFTEFYSLDAIISVGYRVNSRQGTHFRIWANQVLKDYLVKGYSLNEQRLKAQHARIRELERTLTLFQENLIDQASLPEAKGLVSVIAGYARTFVLLNQFDSERLPSDGFNEDIRYAIEPDEANSAIAALKDDLLARSEASDLFGRPKDDSFLGVLGNVTQSFGGQFLYPSIEEQAAHLLYFVIKNHPFTDGNKRIGAFLFIWFLQRNRHDLKQDGELKINDNALAAIALLVAQSDPAQKELMIHLIMNLIRN</sequence>
<dbReference type="Pfam" id="PF02661">
    <property type="entry name" value="Fic"/>
    <property type="match status" value="1"/>
</dbReference>
<name>A0A7W7KL37_PSENT</name>
<dbReference type="RefSeq" id="WP_184590515.1">
    <property type="nucleotide sequence ID" value="NZ_JACHLI010000011.1"/>
</dbReference>
<organism evidence="2 3">
    <name type="scientific">Pseudomonas nitroreducens</name>
    <dbReference type="NCBI Taxonomy" id="46680"/>
    <lineage>
        <taxon>Bacteria</taxon>
        <taxon>Pseudomonadati</taxon>
        <taxon>Pseudomonadota</taxon>
        <taxon>Gammaproteobacteria</taxon>
        <taxon>Pseudomonadales</taxon>
        <taxon>Pseudomonadaceae</taxon>
        <taxon>Pseudomonas</taxon>
    </lineage>
</organism>
<evidence type="ECO:0000313" key="2">
    <source>
        <dbReference type="EMBL" id="MBB4864328.1"/>
    </source>
</evidence>
<dbReference type="Gene3D" id="1.20.120.1870">
    <property type="entry name" value="Fic/DOC protein, Fido domain"/>
    <property type="match status" value="1"/>
</dbReference>
<dbReference type="Pfam" id="PF13310">
    <property type="entry name" value="Virulence_RhuM"/>
    <property type="match status" value="1"/>
</dbReference>
<dbReference type="GO" id="GO:0016301">
    <property type="term" value="F:kinase activity"/>
    <property type="evidence" value="ECO:0007669"/>
    <property type="project" value="InterPro"/>
</dbReference>
<feature type="domain" description="Fido" evidence="1">
    <location>
        <begin position="186"/>
        <end position="330"/>
    </location>
</feature>
<protein>
    <submittedName>
        <fullName evidence="2">Death-on-curing family protein</fullName>
    </submittedName>
</protein>
<comment type="caution">
    <text evidence="2">The sequence shown here is derived from an EMBL/GenBank/DDBJ whole genome shotgun (WGS) entry which is preliminary data.</text>
</comment>
<dbReference type="NCBIfam" id="TIGR01550">
    <property type="entry name" value="DOC_P1"/>
    <property type="match status" value="1"/>
</dbReference>
<reference evidence="2 3" key="1">
    <citation type="submission" date="2020-08" db="EMBL/GenBank/DDBJ databases">
        <title>Functional genomics of gut bacteria from endangered species of beetles.</title>
        <authorList>
            <person name="Carlos-Shanley C."/>
        </authorList>
    </citation>
    <scope>NUCLEOTIDE SEQUENCE [LARGE SCALE GENOMIC DNA]</scope>
    <source>
        <strain evidence="2 3">S00179</strain>
    </source>
</reference>
<dbReference type="InterPro" id="IPR053737">
    <property type="entry name" value="Type_II_TA_Toxin"/>
</dbReference>
<evidence type="ECO:0000259" key="1">
    <source>
        <dbReference type="PROSITE" id="PS51459"/>
    </source>
</evidence>
<dbReference type="AlphaFoldDB" id="A0A7W7KL37"/>
<evidence type="ECO:0000313" key="3">
    <source>
        <dbReference type="Proteomes" id="UP000566995"/>
    </source>
</evidence>
<dbReference type="SUPFAM" id="SSF140931">
    <property type="entry name" value="Fic-like"/>
    <property type="match status" value="1"/>
</dbReference>
<dbReference type="Proteomes" id="UP000566995">
    <property type="component" value="Unassembled WGS sequence"/>
</dbReference>
<accession>A0A7W7KL37</accession>
<dbReference type="InterPro" id="IPR011204">
    <property type="entry name" value="Virulence_RhuM-like"/>
</dbReference>
<dbReference type="PANTHER" id="PTHR35810:SF1">
    <property type="entry name" value="CYTOPLASMIC PROTEIN"/>
    <property type="match status" value="1"/>
</dbReference>